<comment type="similarity">
    <text evidence="1 7">Belongs to the peptidase T1B family. HslV subfamily.</text>
</comment>
<dbReference type="HAMAP" id="MF_00248">
    <property type="entry name" value="HslV"/>
    <property type="match status" value="1"/>
</dbReference>
<dbReference type="EMBL" id="CP018191">
    <property type="protein sequence ID" value="APH55561.1"/>
    <property type="molecule type" value="Genomic_DNA"/>
</dbReference>
<gene>
    <name evidence="7" type="primary">hslV</name>
    <name evidence="8" type="ORF">GbCGDNIH9_2236</name>
</gene>
<dbReference type="InterPro" id="IPR023333">
    <property type="entry name" value="Proteasome_suB-type"/>
</dbReference>
<comment type="activity regulation">
    <text evidence="7">Allosterically activated by HslU binding.</text>
</comment>
<keyword evidence="7" id="KW-0479">Metal-binding</keyword>
<dbReference type="Gene3D" id="3.60.20.10">
    <property type="entry name" value="Glutamine Phosphoribosylpyrophosphate, subunit 1, domain 1"/>
    <property type="match status" value="1"/>
</dbReference>
<comment type="subunit">
    <text evidence="7">A double ring-shaped homohexamer of HslV is capped on each side by a ring-shaped HslU homohexamer. The assembly of the HslU/HslV complex is dependent on binding of ATP.</text>
</comment>
<evidence type="ECO:0000256" key="1">
    <source>
        <dbReference type="ARBA" id="ARBA00006053"/>
    </source>
</evidence>
<evidence type="ECO:0000256" key="3">
    <source>
        <dbReference type="ARBA" id="ARBA00022670"/>
    </source>
</evidence>
<feature type="binding site" evidence="7">
    <location>
        <position position="195"/>
    </location>
    <ligand>
        <name>Na(+)</name>
        <dbReference type="ChEBI" id="CHEBI:29101"/>
    </ligand>
</feature>
<keyword evidence="5 7" id="KW-0378">Hydrolase</keyword>
<keyword evidence="2 7" id="KW-0021">Allosteric enzyme</keyword>
<keyword evidence="3 7" id="KW-0645">Protease</keyword>
<evidence type="ECO:0000313" key="9">
    <source>
        <dbReference type="Proteomes" id="UP000182373"/>
    </source>
</evidence>
<dbReference type="Proteomes" id="UP000182373">
    <property type="component" value="Chromosome"/>
</dbReference>
<organism evidence="8 9">
    <name type="scientific">Granulibacter bethesdensis</name>
    <dbReference type="NCBI Taxonomy" id="364410"/>
    <lineage>
        <taxon>Bacteria</taxon>
        <taxon>Pseudomonadati</taxon>
        <taxon>Pseudomonadota</taxon>
        <taxon>Alphaproteobacteria</taxon>
        <taxon>Acetobacterales</taxon>
        <taxon>Acetobacteraceae</taxon>
        <taxon>Granulibacter</taxon>
    </lineage>
</organism>
<keyword evidence="4 7" id="KW-0888">Threonine protease</keyword>
<sequence>MIRPCRHAVEAPCEAIMSISPYPAASSHDPVGWHGTTILCIRRGNTVTMAGDGQVSLGQTVVKGNARKVRRIGAGGQVLAGFAGATADAFTLLERLEAKLERFPNQLERACVELAKDWRTDRYLRRLEAMMAVADQSRSFTLTGNGDVLEPEDGIIAIGSGGNYALSAARALMTVDGLEAEEIARRAMRIAADICVYTNGNVIVETLRGEAE</sequence>
<dbReference type="GO" id="GO:0051603">
    <property type="term" value="P:proteolysis involved in protein catabolic process"/>
    <property type="evidence" value="ECO:0007669"/>
    <property type="project" value="InterPro"/>
</dbReference>
<dbReference type="PIRSF" id="PIRSF039093">
    <property type="entry name" value="HslV"/>
    <property type="match status" value="1"/>
</dbReference>
<name>A0AAC9K8B7_9PROT</name>
<evidence type="ECO:0000256" key="4">
    <source>
        <dbReference type="ARBA" id="ARBA00022698"/>
    </source>
</evidence>
<dbReference type="GO" id="GO:0009376">
    <property type="term" value="C:HslUV protease complex"/>
    <property type="evidence" value="ECO:0007669"/>
    <property type="project" value="UniProtKB-UniRule"/>
</dbReference>
<dbReference type="GO" id="GO:0004298">
    <property type="term" value="F:threonine-type endopeptidase activity"/>
    <property type="evidence" value="ECO:0007669"/>
    <property type="project" value="UniProtKB-KW"/>
</dbReference>
<feature type="binding site" evidence="7">
    <location>
        <position position="198"/>
    </location>
    <ligand>
        <name>Na(+)</name>
        <dbReference type="ChEBI" id="CHEBI:29101"/>
    </ligand>
</feature>
<dbReference type="GO" id="GO:0046872">
    <property type="term" value="F:metal ion binding"/>
    <property type="evidence" value="ECO:0007669"/>
    <property type="project" value="UniProtKB-KW"/>
</dbReference>
<dbReference type="InterPro" id="IPR001353">
    <property type="entry name" value="Proteasome_sua/b"/>
</dbReference>
<feature type="binding site" evidence="7">
    <location>
        <position position="192"/>
    </location>
    <ligand>
        <name>Na(+)</name>
        <dbReference type="ChEBI" id="CHEBI:29101"/>
    </ligand>
</feature>
<reference evidence="9" key="1">
    <citation type="submission" date="2016-11" db="EMBL/GenBank/DDBJ databases">
        <title>Comparative genomic and phenotypic analysis of Granulibacter bethesdensis clinical isolates from patients with chronic granulomatous disease.</title>
        <authorList>
            <person name="Zarember K.A."/>
            <person name="Porcella S.F."/>
            <person name="Chu J."/>
            <person name="Ding L."/>
            <person name="Dahlstrom E."/>
            <person name="Barbian K."/>
            <person name="Martens C."/>
            <person name="Sykora L."/>
            <person name="Kramer S."/>
            <person name="Pettinato A.M."/>
            <person name="Hong H."/>
            <person name="Wald G."/>
            <person name="Berg L.J."/>
            <person name="Rogge L.S."/>
            <person name="Greenberg D.E."/>
            <person name="Falcone E.L."/>
            <person name="Neves J.F."/>
            <person name="Simoes M.J."/>
            <person name="Casal M."/>
            <person name="Rodriguez-Lopez F.C."/>
            <person name="Zelazny A."/>
            <person name="Gallin J.I."/>
            <person name="Holland S.M."/>
        </authorList>
    </citation>
    <scope>NUCLEOTIDE SEQUENCE [LARGE SCALE GENOMIC DNA]</scope>
    <source>
        <strain evidence="9">NIH9.1</strain>
    </source>
</reference>
<evidence type="ECO:0000313" key="8">
    <source>
        <dbReference type="EMBL" id="APH55561.1"/>
    </source>
</evidence>
<dbReference type="PANTHER" id="PTHR32194">
    <property type="entry name" value="METALLOPROTEASE TLDD"/>
    <property type="match status" value="1"/>
</dbReference>
<dbReference type="NCBIfam" id="TIGR03692">
    <property type="entry name" value="ATP_dep_HslV"/>
    <property type="match status" value="1"/>
</dbReference>
<dbReference type="CDD" id="cd01913">
    <property type="entry name" value="protease_HslV"/>
    <property type="match status" value="1"/>
</dbReference>
<keyword evidence="7" id="KW-0963">Cytoplasm</keyword>
<feature type="active site" evidence="7">
    <location>
        <position position="36"/>
    </location>
</feature>
<dbReference type="InterPro" id="IPR029055">
    <property type="entry name" value="Ntn_hydrolases_N"/>
</dbReference>
<dbReference type="AlphaFoldDB" id="A0AAC9K8B7"/>
<accession>A0AAC9K8B7</accession>
<comment type="subcellular location">
    <subcellularLocation>
        <location evidence="7">Cytoplasm</location>
    </subcellularLocation>
</comment>
<dbReference type="Pfam" id="PF00227">
    <property type="entry name" value="Proteasome"/>
    <property type="match status" value="1"/>
</dbReference>
<dbReference type="NCBIfam" id="NF003964">
    <property type="entry name" value="PRK05456.1"/>
    <property type="match status" value="1"/>
</dbReference>
<dbReference type="InterPro" id="IPR022281">
    <property type="entry name" value="ATP-dep_Prtase_HsIV_su"/>
</dbReference>
<evidence type="ECO:0000256" key="2">
    <source>
        <dbReference type="ARBA" id="ARBA00022533"/>
    </source>
</evidence>
<protein>
    <recommendedName>
        <fullName evidence="7">ATP-dependent protease subunit HslV</fullName>
        <ecNumber evidence="7">3.4.25.2</ecNumber>
    </recommendedName>
</protein>
<keyword evidence="6 7" id="KW-0915">Sodium</keyword>
<dbReference type="SUPFAM" id="SSF56235">
    <property type="entry name" value="N-terminal nucleophile aminohydrolases (Ntn hydrolases)"/>
    <property type="match status" value="1"/>
</dbReference>
<evidence type="ECO:0000256" key="6">
    <source>
        <dbReference type="ARBA" id="ARBA00023053"/>
    </source>
</evidence>
<evidence type="ECO:0000256" key="5">
    <source>
        <dbReference type="ARBA" id="ARBA00022801"/>
    </source>
</evidence>
<evidence type="ECO:0000256" key="7">
    <source>
        <dbReference type="HAMAP-Rule" id="MF_00248"/>
    </source>
</evidence>
<dbReference type="PANTHER" id="PTHR32194:SF7">
    <property type="entry name" value="ATP-DEPENDENT PROTEASE SUBUNIT HSLV"/>
    <property type="match status" value="1"/>
</dbReference>
<dbReference type="PROSITE" id="PS51476">
    <property type="entry name" value="PROTEASOME_BETA_2"/>
    <property type="match status" value="1"/>
</dbReference>
<dbReference type="GO" id="GO:0005839">
    <property type="term" value="C:proteasome core complex"/>
    <property type="evidence" value="ECO:0007669"/>
    <property type="project" value="InterPro"/>
</dbReference>
<proteinExistence type="inferred from homology"/>
<comment type="catalytic activity">
    <reaction evidence="7">
        <text>ATP-dependent cleavage of peptide bonds with broad specificity.</text>
        <dbReference type="EC" id="3.4.25.2"/>
    </reaction>
</comment>
<comment type="function">
    <text evidence="7">Protease subunit of a proteasome-like degradation complex believed to be a general protein degrading machinery.</text>
</comment>
<dbReference type="EC" id="3.4.25.2" evidence="7"/>